<keyword evidence="7" id="KW-0472">Membrane</keyword>
<feature type="region of interest" description="Disordered" evidence="6">
    <location>
        <begin position="182"/>
        <end position="224"/>
    </location>
</feature>
<feature type="compositionally biased region" description="Polar residues" evidence="6">
    <location>
        <begin position="206"/>
        <end position="215"/>
    </location>
</feature>
<dbReference type="PROSITE" id="PS50901">
    <property type="entry name" value="FTSK"/>
    <property type="match status" value="1"/>
</dbReference>
<keyword evidence="4" id="KW-0238">DNA-binding</keyword>
<evidence type="ECO:0000256" key="2">
    <source>
        <dbReference type="ARBA" id="ARBA00022741"/>
    </source>
</evidence>
<dbReference type="InterPro" id="IPR027417">
    <property type="entry name" value="P-loop_NTPase"/>
</dbReference>
<dbReference type="Pfam" id="PF17854">
    <property type="entry name" value="FtsK_alpha"/>
    <property type="match status" value="1"/>
</dbReference>
<evidence type="ECO:0000259" key="8">
    <source>
        <dbReference type="PROSITE" id="PS50901"/>
    </source>
</evidence>
<dbReference type="SMART" id="SM00382">
    <property type="entry name" value="AAA"/>
    <property type="match status" value="1"/>
</dbReference>
<gene>
    <name evidence="9" type="ORF">C7B46_00385</name>
</gene>
<keyword evidence="2 5" id="KW-0547">Nucleotide-binding</keyword>
<dbReference type="Gene3D" id="1.10.10.10">
    <property type="entry name" value="Winged helix-like DNA-binding domain superfamily/Winged helix DNA-binding domain"/>
    <property type="match status" value="1"/>
</dbReference>
<dbReference type="EMBL" id="PXYW01000001">
    <property type="protein sequence ID" value="PSR35483.1"/>
    <property type="molecule type" value="Genomic_DNA"/>
</dbReference>
<keyword evidence="7" id="KW-0812">Transmembrane</keyword>
<reference evidence="9 10" key="1">
    <citation type="journal article" date="2014" name="BMC Genomics">
        <title>Comparison of environmental and isolate Sulfobacillus genomes reveals diverse carbon, sulfur, nitrogen, and hydrogen metabolisms.</title>
        <authorList>
            <person name="Justice N.B."/>
            <person name="Norman A."/>
            <person name="Brown C.T."/>
            <person name="Singh A."/>
            <person name="Thomas B.C."/>
            <person name="Banfield J.F."/>
        </authorList>
    </citation>
    <scope>NUCLEOTIDE SEQUENCE [LARGE SCALE GENOMIC DNA]</scope>
    <source>
        <strain evidence="9">AMDSBA4</strain>
    </source>
</reference>
<dbReference type="SUPFAM" id="SSF46785">
    <property type="entry name" value="Winged helix' DNA-binding domain"/>
    <property type="match status" value="1"/>
</dbReference>
<evidence type="ECO:0000256" key="1">
    <source>
        <dbReference type="ARBA" id="ARBA00006474"/>
    </source>
</evidence>
<dbReference type="InterPro" id="IPR050206">
    <property type="entry name" value="FtsK/SpoIIIE/SftA"/>
</dbReference>
<name>A0A2T2XLX1_9FIRM</name>
<evidence type="ECO:0000256" key="4">
    <source>
        <dbReference type="ARBA" id="ARBA00023125"/>
    </source>
</evidence>
<protein>
    <submittedName>
        <fullName evidence="9">DNA translocase FtsK</fullName>
    </submittedName>
</protein>
<sequence length="713" mass="76369">MSPVLKQITQDMRREIGGVALVALGVLGYLALIFPHSGIVGRDLGAGLTWCFGVIAWLVPALIVVSGGLRLLNRPSLTSHRRGWAVLIGYVSGSLDIGMIRVMAAGHVGNALVGGIRDLIAVPGTVLLSLVLWIVAILLWSGKSLLTGSQAGVRRLGHIFQGIRRGGRWLWTSLRDWIYPEDTPPAPTPPAIPSRTHSTRPRPTAVPNQVPSGVTTAPEIPQKPSVPPPVILTHGINYLPPPHSLLAAPESGKTVRKGPSPMERAEVLATALKQFGIDVKLGEVNQGPTITRFEIIPPPGVKVSRIVNLADDIALSLAATGVRIEAPIPGKSAVGIEVPNQEITPVLLREVIESEAYATSKSPLTVALGRDVAGSPIVAGLDQMPHLLVAGATGSGKSVLINALITSLVFRTGPDVARMILIDPKVVELSVYNGIPHLLSPVVTDPKKAAGALRWAVAEMERRYRLFADSGVRDIARYNQQTDERLPLIVIIIDELADLMMVAPTEVEESIARLAQMARAAGLHLVVATQRPSVDVITGTIKANIPSRIAFAVSSQIDSRTILDAAGAEKLLGRGDMLFSPVGASKPLRIQGAFIHEKEIEAIVGYLAQNAAKEETDEPLEFVSTGRSGDNTPVEETDTLFYDAVRIVVESRQASTSMLQRRLRIGYTRAARLIDAMEERGFIGGQDGAKAREVRLSPEQFQRLFGDSGDEMG</sequence>
<dbReference type="Gene3D" id="3.30.980.40">
    <property type="match status" value="1"/>
</dbReference>
<evidence type="ECO:0000313" key="10">
    <source>
        <dbReference type="Proteomes" id="UP000242972"/>
    </source>
</evidence>
<dbReference type="InterPro" id="IPR018541">
    <property type="entry name" value="Ftsk_gamma"/>
</dbReference>
<feature type="transmembrane region" description="Helical" evidence="7">
    <location>
        <begin position="120"/>
        <end position="140"/>
    </location>
</feature>
<dbReference type="PANTHER" id="PTHR22683:SF41">
    <property type="entry name" value="DNA TRANSLOCASE FTSK"/>
    <property type="match status" value="1"/>
</dbReference>
<comment type="similarity">
    <text evidence="1">Belongs to the FtsK/SpoIIIE/SftA family.</text>
</comment>
<comment type="caution">
    <text evidence="9">The sequence shown here is derived from an EMBL/GenBank/DDBJ whole genome shotgun (WGS) entry which is preliminary data.</text>
</comment>
<evidence type="ECO:0000256" key="3">
    <source>
        <dbReference type="ARBA" id="ARBA00022840"/>
    </source>
</evidence>
<dbReference type="InterPro" id="IPR036388">
    <property type="entry name" value="WH-like_DNA-bd_sf"/>
</dbReference>
<proteinExistence type="inferred from homology"/>
<keyword evidence="7" id="KW-1133">Transmembrane helix</keyword>
<dbReference type="PANTHER" id="PTHR22683">
    <property type="entry name" value="SPORULATION PROTEIN RELATED"/>
    <property type="match status" value="1"/>
</dbReference>
<evidence type="ECO:0000256" key="6">
    <source>
        <dbReference type="SAM" id="MobiDB-lite"/>
    </source>
</evidence>
<feature type="transmembrane region" description="Helical" evidence="7">
    <location>
        <begin position="16"/>
        <end position="35"/>
    </location>
</feature>
<feature type="transmembrane region" description="Helical" evidence="7">
    <location>
        <begin position="47"/>
        <end position="72"/>
    </location>
</feature>
<evidence type="ECO:0000313" key="9">
    <source>
        <dbReference type="EMBL" id="PSR35483.1"/>
    </source>
</evidence>
<dbReference type="SUPFAM" id="SSF52540">
    <property type="entry name" value="P-loop containing nucleoside triphosphate hydrolases"/>
    <property type="match status" value="1"/>
</dbReference>
<dbReference type="Pfam" id="PF01580">
    <property type="entry name" value="FtsK_SpoIIIE"/>
    <property type="match status" value="1"/>
</dbReference>
<dbReference type="InterPro" id="IPR003593">
    <property type="entry name" value="AAA+_ATPase"/>
</dbReference>
<evidence type="ECO:0000256" key="7">
    <source>
        <dbReference type="SAM" id="Phobius"/>
    </source>
</evidence>
<dbReference type="GO" id="GO:0003677">
    <property type="term" value="F:DNA binding"/>
    <property type="evidence" value="ECO:0007669"/>
    <property type="project" value="UniProtKB-KW"/>
</dbReference>
<dbReference type="InterPro" id="IPR002543">
    <property type="entry name" value="FtsK_dom"/>
</dbReference>
<dbReference type="InterPro" id="IPR041027">
    <property type="entry name" value="FtsK_alpha"/>
</dbReference>
<feature type="domain" description="FtsK" evidence="8">
    <location>
        <begin position="374"/>
        <end position="560"/>
    </location>
</feature>
<dbReference type="GO" id="GO:0005524">
    <property type="term" value="F:ATP binding"/>
    <property type="evidence" value="ECO:0007669"/>
    <property type="project" value="UniProtKB-UniRule"/>
</dbReference>
<dbReference type="AlphaFoldDB" id="A0A2T2XLX1"/>
<feature type="binding site" evidence="5">
    <location>
        <begin position="391"/>
        <end position="398"/>
    </location>
    <ligand>
        <name>ATP</name>
        <dbReference type="ChEBI" id="CHEBI:30616"/>
    </ligand>
</feature>
<dbReference type="CDD" id="cd01127">
    <property type="entry name" value="TrwB_TraG_TraD_VirD4"/>
    <property type="match status" value="1"/>
</dbReference>
<accession>A0A2T2XLX1</accession>
<organism evidence="9 10">
    <name type="scientific">Sulfobacillus benefaciens</name>
    <dbReference type="NCBI Taxonomy" id="453960"/>
    <lineage>
        <taxon>Bacteria</taxon>
        <taxon>Bacillati</taxon>
        <taxon>Bacillota</taxon>
        <taxon>Clostridia</taxon>
        <taxon>Eubacteriales</taxon>
        <taxon>Clostridiales Family XVII. Incertae Sedis</taxon>
        <taxon>Sulfobacillus</taxon>
    </lineage>
</organism>
<dbReference type="Gene3D" id="3.40.50.300">
    <property type="entry name" value="P-loop containing nucleotide triphosphate hydrolases"/>
    <property type="match status" value="1"/>
</dbReference>
<dbReference type="Proteomes" id="UP000242972">
    <property type="component" value="Unassembled WGS sequence"/>
</dbReference>
<dbReference type="GO" id="GO:0016020">
    <property type="term" value="C:membrane"/>
    <property type="evidence" value="ECO:0007669"/>
    <property type="project" value="UniProtKB-SubCell"/>
</dbReference>
<dbReference type="InterPro" id="IPR036390">
    <property type="entry name" value="WH_DNA-bd_sf"/>
</dbReference>
<feature type="compositionally biased region" description="Pro residues" evidence="6">
    <location>
        <begin position="182"/>
        <end position="192"/>
    </location>
</feature>
<evidence type="ECO:0000256" key="5">
    <source>
        <dbReference type="PROSITE-ProRule" id="PRU00289"/>
    </source>
</evidence>
<dbReference type="Pfam" id="PF09397">
    <property type="entry name" value="FtsK_gamma"/>
    <property type="match status" value="1"/>
</dbReference>
<dbReference type="SMART" id="SM00843">
    <property type="entry name" value="Ftsk_gamma"/>
    <property type="match status" value="1"/>
</dbReference>
<feature type="transmembrane region" description="Helical" evidence="7">
    <location>
        <begin position="84"/>
        <end position="108"/>
    </location>
</feature>
<keyword evidence="3 5" id="KW-0067">ATP-binding</keyword>